<reference evidence="9" key="1">
    <citation type="journal article" date="2014" name="Proc. Natl. Acad. Sci. U.S.A.">
        <title>Extensive sampling of basidiomycete genomes demonstrates inadequacy of the white-rot/brown-rot paradigm for wood decay fungi.</title>
        <authorList>
            <person name="Riley R."/>
            <person name="Salamov A.A."/>
            <person name="Brown D.W."/>
            <person name="Nagy L.G."/>
            <person name="Floudas D."/>
            <person name="Held B.W."/>
            <person name="Levasseur A."/>
            <person name="Lombard V."/>
            <person name="Morin E."/>
            <person name="Otillar R."/>
            <person name="Lindquist E.A."/>
            <person name="Sun H."/>
            <person name="LaButti K.M."/>
            <person name="Schmutz J."/>
            <person name="Jabbour D."/>
            <person name="Luo H."/>
            <person name="Baker S.E."/>
            <person name="Pisabarro A.G."/>
            <person name="Walton J.D."/>
            <person name="Blanchette R.A."/>
            <person name="Henrissat B."/>
            <person name="Martin F."/>
            <person name="Cullen D."/>
            <person name="Hibbett D.S."/>
            <person name="Grigoriev I.V."/>
        </authorList>
    </citation>
    <scope>NUCLEOTIDE SEQUENCE [LARGE SCALE GENOMIC DNA]</scope>
    <source>
        <strain evidence="9">PC15</strain>
    </source>
</reference>
<dbReference type="Pfam" id="PF09341">
    <property type="entry name" value="Pcc1"/>
    <property type="match status" value="1"/>
</dbReference>
<dbReference type="GO" id="GO:0070525">
    <property type="term" value="P:tRNA threonylcarbamoyladenosine metabolic process"/>
    <property type="evidence" value="ECO:0007669"/>
    <property type="project" value="TreeGrafter"/>
</dbReference>
<dbReference type="OrthoDB" id="10025739at2759"/>
<sequence length="106" mass="11693">MSEPDAQWHRIVVRIPFASHKHATIAKQTIEVDAELQPQAVKRQLDVDDDTLIGSFETLTVRLARLAVNSFLENIDLVARTLAEFGDDAERGSDKEPAASIPAASR</sequence>
<dbReference type="FunCoup" id="A0A067N9D8">
    <property type="interactions" value="6"/>
</dbReference>
<organism evidence="8 9">
    <name type="scientific">Pleurotus ostreatus (strain PC15)</name>
    <name type="common">Oyster mushroom</name>
    <dbReference type="NCBI Taxonomy" id="1137138"/>
    <lineage>
        <taxon>Eukaryota</taxon>
        <taxon>Fungi</taxon>
        <taxon>Dikarya</taxon>
        <taxon>Basidiomycota</taxon>
        <taxon>Agaricomycotina</taxon>
        <taxon>Agaricomycetes</taxon>
        <taxon>Agaricomycetidae</taxon>
        <taxon>Agaricales</taxon>
        <taxon>Pleurotineae</taxon>
        <taxon>Pleurotaceae</taxon>
        <taxon>Pleurotus</taxon>
    </lineage>
</organism>
<keyword evidence="6" id="KW-0539">Nucleus</keyword>
<keyword evidence="4" id="KW-0963">Cytoplasm</keyword>
<dbReference type="InterPro" id="IPR015419">
    <property type="entry name" value="CTAG/Pcc1"/>
</dbReference>
<dbReference type="GO" id="GO:0008033">
    <property type="term" value="P:tRNA processing"/>
    <property type="evidence" value="ECO:0007669"/>
    <property type="project" value="UniProtKB-KW"/>
</dbReference>
<comment type="subcellular location">
    <subcellularLocation>
        <location evidence="2">Cytoplasm</location>
    </subcellularLocation>
    <subcellularLocation>
        <location evidence="1">Nucleus</location>
    </subcellularLocation>
</comment>
<dbReference type="HOGENOM" id="CLU_113770_4_1_1"/>
<evidence type="ECO:0000256" key="6">
    <source>
        <dbReference type="ARBA" id="ARBA00023242"/>
    </source>
</evidence>
<gene>
    <name evidence="8" type="ORF">PLEOSDRAFT_1107384</name>
</gene>
<evidence type="ECO:0000256" key="5">
    <source>
        <dbReference type="ARBA" id="ARBA00022694"/>
    </source>
</evidence>
<dbReference type="PANTHER" id="PTHR31283">
    <property type="entry name" value="EKC/KEOPS COMPLEX SUBUNIT PCC1 FAMILY MEMBER"/>
    <property type="match status" value="1"/>
</dbReference>
<feature type="region of interest" description="Disordered" evidence="7">
    <location>
        <begin position="86"/>
        <end position="106"/>
    </location>
</feature>
<name>A0A067N9D8_PLEO1</name>
<dbReference type="GO" id="GO:0005634">
    <property type="term" value="C:nucleus"/>
    <property type="evidence" value="ECO:0007669"/>
    <property type="project" value="UniProtKB-SubCell"/>
</dbReference>
<dbReference type="GO" id="GO:0005737">
    <property type="term" value="C:cytoplasm"/>
    <property type="evidence" value="ECO:0007669"/>
    <property type="project" value="UniProtKB-SubCell"/>
</dbReference>
<evidence type="ECO:0000256" key="4">
    <source>
        <dbReference type="ARBA" id="ARBA00022490"/>
    </source>
</evidence>
<evidence type="ECO:0000256" key="1">
    <source>
        <dbReference type="ARBA" id="ARBA00004123"/>
    </source>
</evidence>
<evidence type="ECO:0000313" key="8">
    <source>
        <dbReference type="EMBL" id="KDQ24454.1"/>
    </source>
</evidence>
<comment type="similarity">
    <text evidence="3">Belongs to the CTAG/PCC1 family.</text>
</comment>
<dbReference type="GO" id="GO:0000408">
    <property type="term" value="C:EKC/KEOPS complex"/>
    <property type="evidence" value="ECO:0007669"/>
    <property type="project" value="TreeGrafter"/>
</dbReference>
<dbReference type="Proteomes" id="UP000027073">
    <property type="component" value="Unassembled WGS sequence"/>
</dbReference>
<dbReference type="VEuPathDB" id="FungiDB:PLEOSDRAFT_1107384"/>
<evidence type="ECO:0008006" key="10">
    <source>
        <dbReference type="Google" id="ProtNLM"/>
    </source>
</evidence>
<protein>
    <recommendedName>
        <fullName evidence="10">Transcription factor Pcc1</fullName>
    </recommendedName>
</protein>
<dbReference type="PANTHER" id="PTHR31283:SF5">
    <property type="entry name" value="EKC_KEOPS COMPLEX SUBUNIT LAGE3"/>
    <property type="match status" value="1"/>
</dbReference>
<dbReference type="InParanoid" id="A0A067N9D8"/>
<evidence type="ECO:0000256" key="7">
    <source>
        <dbReference type="SAM" id="MobiDB-lite"/>
    </source>
</evidence>
<evidence type="ECO:0000313" key="9">
    <source>
        <dbReference type="Proteomes" id="UP000027073"/>
    </source>
</evidence>
<dbReference type="FunFam" id="3.30.310.50:FF:000005">
    <property type="entry name" value="L antigen family member 3"/>
    <property type="match status" value="1"/>
</dbReference>
<evidence type="ECO:0000256" key="2">
    <source>
        <dbReference type="ARBA" id="ARBA00004496"/>
    </source>
</evidence>
<evidence type="ECO:0000256" key="3">
    <source>
        <dbReference type="ARBA" id="ARBA00007073"/>
    </source>
</evidence>
<dbReference type="AlphaFoldDB" id="A0A067N9D8"/>
<dbReference type="Gene3D" id="3.30.310.50">
    <property type="entry name" value="Alpha-D-phosphohexomutase, C-terminal domain"/>
    <property type="match status" value="1"/>
</dbReference>
<accession>A0A067N9D8</accession>
<keyword evidence="5" id="KW-0819">tRNA processing</keyword>
<feature type="compositionally biased region" description="Basic and acidic residues" evidence="7">
    <location>
        <begin position="88"/>
        <end position="97"/>
    </location>
</feature>
<dbReference type="EMBL" id="KL198011">
    <property type="protein sequence ID" value="KDQ24454.1"/>
    <property type="molecule type" value="Genomic_DNA"/>
</dbReference>
<dbReference type="STRING" id="1137138.A0A067N9D8"/>
<proteinExistence type="inferred from homology"/>